<dbReference type="Gene3D" id="3.40.50.10330">
    <property type="entry name" value="Probable inorganic polyphosphate/atp-NAD kinase, domain 1"/>
    <property type="match status" value="1"/>
</dbReference>
<dbReference type="PROSITE" id="PS50146">
    <property type="entry name" value="DAGK"/>
    <property type="match status" value="1"/>
</dbReference>
<comment type="similarity">
    <text evidence="2">Belongs to the diacylglycerol/lipid kinase family.</text>
</comment>
<proteinExistence type="inferred from homology"/>
<dbReference type="Gene3D" id="2.60.200.40">
    <property type="match status" value="1"/>
</dbReference>
<dbReference type="NCBIfam" id="NF008882">
    <property type="entry name" value="PRK11914.1"/>
    <property type="match status" value="1"/>
</dbReference>
<evidence type="ECO:0000256" key="7">
    <source>
        <dbReference type="ARBA" id="ARBA00023209"/>
    </source>
</evidence>
<comment type="caution">
    <text evidence="10">The sequence shown here is derived from an EMBL/GenBank/DDBJ whole genome shotgun (WGS) entry which is preliminary data.</text>
</comment>
<dbReference type="InterPro" id="IPR017438">
    <property type="entry name" value="ATP-NAD_kinase_N"/>
</dbReference>
<keyword evidence="7" id="KW-0594">Phospholipid biosynthesis</keyword>
<dbReference type="Proteomes" id="UP001499933">
    <property type="component" value="Unassembled WGS sequence"/>
</dbReference>
<sequence length="301" mass="30958">MSVVLLVNPAARAGSHRGAGAEAAERLRAHGIRTTIISAGSAAESSDLLRTAIGLGTDAVVVAGGDGTVHLAIQELAGSGIPLGIIPAGTGNDMAAAVGLRELDVAAAADTIAAGRTRRIDLARVTRTDGSTEYFGSVLASGFDSRVNDRANAMRWPRGGSRYNIAILIEFLTLRGIPYDVELVLDDGSAQRIAGDLVMATIGNGGTYGGGIPICPDADPSDGLLDVAIVRPAGRLRLLRLLPRVYKGTHASVDEVSMFRVRTARLAASGVTAYADGDPIGTLPLAVEVVPGALSLYVREA</sequence>
<evidence type="ECO:0000256" key="5">
    <source>
        <dbReference type="ARBA" id="ARBA00022777"/>
    </source>
</evidence>
<keyword evidence="7" id="KW-0444">Lipid biosynthesis</keyword>
<feature type="domain" description="DAGKc" evidence="9">
    <location>
        <begin position="1"/>
        <end position="129"/>
    </location>
</feature>
<evidence type="ECO:0000256" key="2">
    <source>
        <dbReference type="ARBA" id="ARBA00005983"/>
    </source>
</evidence>
<reference evidence="11" key="1">
    <citation type="journal article" date="2019" name="Int. J. Syst. Evol. Microbiol.">
        <title>The Global Catalogue of Microorganisms (GCM) 10K type strain sequencing project: providing services to taxonomists for standard genome sequencing and annotation.</title>
        <authorList>
            <consortium name="The Broad Institute Genomics Platform"/>
            <consortium name="The Broad Institute Genome Sequencing Center for Infectious Disease"/>
            <person name="Wu L."/>
            <person name="Ma J."/>
        </authorList>
    </citation>
    <scope>NUCLEOTIDE SEQUENCE [LARGE SCALE GENOMIC DNA]</scope>
    <source>
        <strain evidence="11">JCM 14901</strain>
    </source>
</reference>
<evidence type="ECO:0000256" key="3">
    <source>
        <dbReference type="ARBA" id="ARBA00022679"/>
    </source>
</evidence>
<keyword evidence="3" id="KW-0808">Transferase</keyword>
<dbReference type="InterPro" id="IPR050187">
    <property type="entry name" value="Lipid_Phosphate_FormReg"/>
</dbReference>
<dbReference type="EMBL" id="BAAAOG010000001">
    <property type="protein sequence ID" value="GAA1946483.1"/>
    <property type="molecule type" value="Genomic_DNA"/>
</dbReference>
<evidence type="ECO:0000256" key="6">
    <source>
        <dbReference type="ARBA" id="ARBA00022840"/>
    </source>
</evidence>
<organism evidence="10 11">
    <name type="scientific">Microbacterium deminutum</name>
    <dbReference type="NCBI Taxonomy" id="344164"/>
    <lineage>
        <taxon>Bacteria</taxon>
        <taxon>Bacillati</taxon>
        <taxon>Actinomycetota</taxon>
        <taxon>Actinomycetes</taxon>
        <taxon>Micrococcales</taxon>
        <taxon>Microbacteriaceae</taxon>
        <taxon>Microbacterium</taxon>
    </lineage>
</organism>
<accession>A0ABP5BJ77</accession>
<dbReference type="GO" id="GO:0016301">
    <property type="term" value="F:kinase activity"/>
    <property type="evidence" value="ECO:0007669"/>
    <property type="project" value="UniProtKB-KW"/>
</dbReference>
<dbReference type="Pfam" id="PF00781">
    <property type="entry name" value="DAGK_cat"/>
    <property type="match status" value="1"/>
</dbReference>
<evidence type="ECO:0000313" key="11">
    <source>
        <dbReference type="Proteomes" id="UP001499933"/>
    </source>
</evidence>
<evidence type="ECO:0000259" key="9">
    <source>
        <dbReference type="PROSITE" id="PS50146"/>
    </source>
</evidence>
<dbReference type="InterPro" id="IPR045540">
    <property type="entry name" value="YegS/DAGK_C"/>
</dbReference>
<keyword evidence="11" id="KW-1185">Reference proteome</keyword>
<keyword evidence="4" id="KW-0547">Nucleotide-binding</keyword>
<dbReference type="PANTHER" id="PTHR12358:SF106">
    <property type="entry name" value="LIPID KINASE YEGS"/>
    <property type="match status" value="1"/>
</dbReference>
<protein>
    <submittedName>
        <fullName evidence="10">Diacylglycerol kinase</fullName>
    </submittedName>
</protein>
<dbReference type="InterPro" id="IPR016064">
    <property type="entry name" value="NAD/diacylglycerol_kinase_sf"/>
</dbReference>
<name>A0ABP5BJ77_9MICO</name>
<evidence type="ECO:0000256" key="1">
    <source>
        <dbReference type="ARBA" id="ARBA00001946"/>
    </source>
</evidence>
<keyword evidence="5 10" id="KW-0418">Kinase</keyword>
<dbReference type="SMART" id="SM00046">
    <property type="entry name" value="DAGKc"/>
    <property type="match status" value="1"/>
</dbReference>
<gene>
    <name evidence="10" type="ORF">GCM10009776_05720</name>
</gene>
<dbReference type="SUPFAM" id="SSF111331">
    <property type="entry name" value="NAD kinase/diacylglycerol kinase-like"/>
    <property type="match status" value="1"/>
</dbReference>
<dbReference type="InterPro" id="IPR001206">
    <property type="entry name" value="Diacylglycerol_kinase_cat_dom"/>
</dbReference>
<dbReference type="PANTHER" id="PTHR12358">
    <property type="entry name" value="SPHINGOSINE KINASE"/>
    <property type="match status" value="1"/>
</dbReference>
<dbReference type="Pfam" id="PF19279">
    <property type="entry name" value="YegS_C"/>
    <property type="match status" value="1"/>
</dbReference>
<dbReference type="RefSeq" id="WP_344090973.1">
    <property type="nucleotide sequence ID" value="NZ_BAAAOG010000001.1"/>
</dbReference>
<keyword evidence="7" id="KW-0443">Lipid metabolism</keyword>
<evidence type="ECO:0000313" key="10">
    <source>
        <dbReference type="EMBL" id="GAA1946483.1"/>
    </source>
</evidence>
<comment type="cofactor">
    <cofactor evidence="1">
        <name>Mg(2+)</name>
        <dbReference type="ChEBI" id="CHEBI:18420"/>
    </cofactor>
</comment>
<keyword evidence="6" id="KW-0067">ATP-binding</keyword>
<evidence type="ECO:0000256" key="8">
    <source>
        <dbReference type="ARBA" id="ARBA00023264"/>
    </source>
</evidence>
<evidence type="ECO:0000256" key="4">
    <source>
        <dbReference type="ARBA" id="ARBA00022741"/>
    </source>
</evidence>
<keyword evidence="8" id="KW-1208">Phospholipid metabolism</keyword>